<dbReference type="Proteomes" id="UP001551658">
    <property type="component" value="Unassembled WGS sequence"/>
</dbReference>
<proteinExistence type="predicted"/>
<organism evidence="1 2">
    <name type="scientific">Nocardia fusca</name>
    <dbReference type="NCBI Taxonomy" id="941183"/>
    <lineage>
        <taxon>Bacteria</taxon>
        <taxon>Bacillati</taxon>
        <taxon>Actinomycetota</taxon>
        <taxon>Actinomycetes</taxon>
        <taxon>Mycobacteriales</taxon>
        <taxon>Nocardiaceae</taxon>
        <taxon>Nocardia</taxon>
    </lineage>
</organism>
<reference evidence="1 2" key="1">
    <citation type="submission" date="2024-06" db="EMBL/GenBank/DDBJ databases">
        <title>The Natural Products Discovery Center: Release of the First 8490 Sequenced Strains for Exploring Actinobacteria Biosynthetic Diversity.</title>
        <authorList>
            <person name="Kalkreuter E."/>
            <person name="Kautsar S.A."/>
            <person name="Yang D."/>
            <person name="Bader C.D."/>
            <person name="Teijaro C.N."/>
            <person name="Fluegel L."/>
            <person name="Davis C.M."/>
            <person name="Simpson J.R."/>
            <person name="Lauterbach L."/>
            <person name="Steele A.D."/>
            <person name="Gui C."/>
            <person name="Meng S."/>
            <person name="Li G."/>
            <person name="Viehrig K."/>
            <person name="Ye F."/>
            <person name="Su P."/>
            <person name="Kiefer A.F."/>
            <person name="Nichols A."/>
            <person name="Cepeda A.J."/>
            <person name="Yan W."/>
            <person name="Fan B."/>
            <person name="Jiang Y."/>
            <person name="Adhikari A."/>
            <person name="Zheng C.-J."/>
            <person name="Schuster L."/>
            <person name="Cowan T.M."/>
            <person name="Smanski M.J."/>
            <person name="Chevrette M.G."/>
            <person name="De Carvalho L.P.S."/>
            <person name="Shen B."/>
        </authorList>
    </citation>
    <scope>NUCLEOTIDE SEQUENCE [LARGE SCALE GENOMIC DNA]</scope>
    <source>
        <strain evidence="1 2">NPDC050671</strain>
    </source>
</reference>
<name>A0ABV3FGN1_9NOCA</name>
<comment type="caution">
    <text evidence="1">The sequence shown here is derived from an EMBL/GenBank/DDBJ whole genome shotgun (WGS) entry which is preliminary data.</text>
</comment>
<dbReference type="EMBL" id="JBFAIH010000021">
    <property type="protein sequence ID" value="MEV0366673.1"/>
    <property type="molecule type" value="Genomic_DNA"/>
</dbReference>
<dbReference type="RefSeq" id="WP_357985044.1">
    <property type="nucleotide sequence ID" value="NZ_JBFAIH010000021.1"/>
</dbReference>
<accession>A0ABV3FGN1</accession>
<sequence>MIIWHSGRQWAGSTRRQAADRRRGRPYSFGYVAGPHYPRAWDHDWTQGGRSCADLIPDMTTTEWLGREHTNRALG</sequence>
<keyword evidence="2" id="KW-1185">Reference proteome</keyword>
<evidence type="ECO:0000313" key="1">
    <source>
        <dbReference type="EMBL" id="MEV0366673.1"/>
    </source>
</evidence>
<gene>
    <name evidence="1" type="ORF">AB0H72_28660</name>
</gene>
<evidence type="ECO:0000313" key="2">
    <source>
        <dbReference type="Proteomes" id="UP001551658"/>
    </source>
</evidence>
<protein>
    <submittedName>
        <fullName evidence="1">Uncharacterized protein</fullName>
    </submittedName>
</protein>